<reference evidence="1 2" key="1">
    <citation type="journal article" date="2016" name="Stand. Genomic Sci.">
        <title>Complete genome sequence and genomic characterization of Microcystis panniformis FACHB 1757 by third-generation sequencing.</title>
        <authorList>
            <person name="Zhang J.Y."/>
            <person name="Guan R."/>
            <person name="Zhang H.J."/>
            <person name="Li H."/>
            <person name="Xiao P."/>
            <person name="Yu G.L."/>
            <person name="Du L."/>
            <person name="Cao D.M."/>
            <person name="Zhu B.C."/>
            <person name="Li R.H."/>
            <person name="Lu Z.H."/>
        </authorList>
    </citation>
    <scope>NUCLEOTIDE SEQUENCE [LARGE SCALE GENOMIC DNA]</scope>
    <source>
        <strain evidence="1 2">FACHB-1757</strain>
    </source>
</reference>
<dbReference type="EMBL" id="CP011339">
    <property type="protein sequence ID" value="AKV65415.1"/>
    <property type="molecule type" value="Genomic_DNA"/>
</dbReference>
<evidence type="ECO:0000313" key="1">
    <source>
        <dbReference type="EMBL" id="AKV65415.1"/>
    </source>
</evidence>
<dbReference type="Proteomes" id="UP000068167">
    <property type="component" value="Chromosome"/>
</dbReference>
<proteinExistence type="predicted"/>
<protein>
    <submittedName>
        <fullName evidence="1">Uncharacterized protein</fullName>
    </submittedName>
</protein>
<dbReference type="PATRIC" id="fig|1638788.3.peg.179"/>
<sequence length="38" mass="4337">MIGVTRETSREKWVYLALFTEQNQGSLGYSLIADQSML</sequence>
<keyword evidence="2" id="KW-1185">Reference proteome</keyword>
<dbReference type="AlphaFoldDB" id="A0A0K1RUC9"/>
<evidence type="ECO:0000313" key="2">
    <source>
        <dbReference type="Proteomes" id="UP000068167"/>
    </source>
</evidence>
<organism evidence="1 2">
    <name type="scientific">Microcystis panniformis FACHB-1757</name>
    <dbReference type="NCBI Taxonomy" id="1638788"/>
    <lineage>
        <taxon>Bacteria</taxon>
        <taxon>Bacillati</taxon>
        <taxon>Cyanobacteriota</taxon>
        <taxon>Cyanophyceae</taxon>
        <taxon>Oscillatoriophycideae</taxon>
        <taxon>Chroococcales</taxon>
        <taxon>Microcystaceae</taxon>
        <taxon>Microcystis</taxon>
    </lineage>
</organism>
<name>A0A0K1RUC9_9CHRO</name>
<dbReference type="KEGG" id="mpk:VL20_176"/>
<accession>A0A0K1RUC9</accession>
<gene>
    <name evidence="1" type="ORF">VL20_176</name>
</gene>